<reference evidence="1 2" key="1">
    <citation type="submission" date="2019-02" db="EMBL/GenBank/DDBJ databases">
        <title>Genome sequencing of the rare red list fungi Bondarzewia mesenterica.</title>
        <authorList>
            <person name="Buettner E."/>
            <person name="Kellner H."/>
        </authorList>
    </citation>
    <scope>NUCLEOTIDE SEQUENCE [LARGE SCALE GENOMIC DNA]</scope>
    <source>
        <strain evidence="1 2">DSM 108281</strain>
    </source>
</reference>
<organism evidence="1 2">
    <name type="scientific">Bondarzewia mesenterica</name>
    <dbReference type="NCBI Taxonomy" id="1095465"/>
    <lineage>
        <taxon>Eukaryota</taxon>
        <taxon>Fungi</taxon>
        <taxon>Dikarya</taxon>
        <taxon>Basidiomycota</taxon>
        <taxon>Agaricomycotina</taxon>
        <taxon>Agaricomycetes</taxon>
        <taxon>Russulales</taxon>
        <taxon>Bondarzewiaceae</taxon>
        <taxon>Bondarzewia</taxon>
    </lineage>
</organism>
<comment type="caution">
    <text evidence="1">The sequence shown here is derived from an EMBL/GenBank/DDBJ whole genome shotgun (WGS) entry which is preliminary data.</text>
</comment>
<protein>
    <submittedName>
        <fullName evidence="1">Uncharacterized protein</fullName>
    </submittedName>
</protein>
<keyword evidence="2" id="KW-1185">Reference proteome</keyword>
<name>A0A4S4LDX3_9AGAM</name>
<gene>
    <name evidence="1" type="ORF">EW146_g8554</name>
</gene>
<evidence type="ECO:0000313" key="1">
    <source>
        <dbReference type="EMBL" id="THH09855.1"/>
    </source>
</evidence>
<dbReference type="EMBL" id="SGPL01000604">
    <property type="protein sequence ID" value="THH09855.1"/>
    <property type="molecule type" value="Genomic_DNA"/>
</dbReference>
<dbReference type="AlphaFoldDB" id="A0A4S4LDX3"/>
<proteinExistence type="predicted"/>
<accession>A0A4S4LDX3</accession>
<dbReference type="Proteomes" id="UP000310158">
    <property type="component" value="Unassembled WGS sequence"/>
</dbReference>
<evidence type="ECO:0000313" key="2">
    <source>
        <dbReference type="Proteomes" id="UP000310158"/>
    </source>
</evidence>
<sequence length="137" mass="14928">MPTTMVSIPGSTRIMKRVHTMSFSSPAPKHSNDSWIWDLTVHPFISILQCDAALASPLLVYLQFNQSGRSPLPTMIFLFFLAIGPCTTNRRQSLRVSFETKQDRLLTAPPESTAAGAMVAAQSSTMAVNLSMIIAAS</sequence>